<keyword evidence="2" id="KW-1185">Reference proteome</keyword>
<proteinExistence type="predicted"/>
<gene>
    <name evidence="1" type="ORF">DCMF_11395</name>
</gene>
<protein>
    <submittedName>
        <fullName evidence="1">Uncharacterized protein</fullName>
    </submittedName>
</protein>
<reference evidence="1 2" key="1">
    <citation type="submission" date="2016-10" db="EMBL/GenBank/DDBJ databases">
        <title>Complete Genome Sequence of Peptococcaceae strain DCMF.</title>
        <authorList>
            <person name="Edwards R.J."/>
            <person name="Holland S.I."/>
            <person name="Deshpande N.P."/>
            <person name="Wong Y.K."/>
            <person name="Ertan H."/>
            <person name="Manefield M."/>
            <person name="Russell T.L."/>
            <person name="Lee M.J."/>
        </authorList>
    </citation>
    <scope>NUCLEOTIDE SEQUENCE [LARGE SCALE GENOMIC DNA]</scope>
    <source>
        <strain evidence="1 2">DCMF</strain>
    </source>
</reference>
<dbReference type="EMBL" id="CP017634">
    <property type="protein sequence ID" value="ATW25291.1"/>
    <property type="molecule type" value="Genomic_DNA"/>
</dbReference>
<dbReference type="AlphaFoldDB" id="A0A3G1KS53"/>
<dbReference type="Proteomes" id="UP000323521">
    <property type="component" value="Chromosome"/>
</dbReference>
<accession>A0A3G1KS53</accession>
<dbReference type="KEGG" id="fwa:DCMF_11395"/>
<evidence type="ECO:0000313" key="1">
    <source>
        <dbReference type="EMBL" id="ATW25291.1"/>
    </source>
</evidence>
<sequence>MKPGKTALNYSMQHNITEKTAQTCRKNKKDHDTSPWSEDKLYKIVSFECAKCFGDSDGIHIVHD</sequence>
<evidence type="ECO:0000313" key="2">
    <source>
        <dbReference type="Proteomes" id="UP000323521"/>
    </source>
</evidence>
<name>A0A3G1KS53_FORW1</name>
<organism evidence="1 2">
    <name type="scientific">Formimonas warabiya</name>
    <dbReference type="NCBI Taxonomy" id="1761012"/>
    <lineage>
        <taxon>Bacteria</taxon>
        <taxon>Bacillati</taxon>
        <taxon>Bacillota</taxon>
        <taxon>Clostridia</taxon>
        <taxon>Eubacteriales</taxon>
        <taxon>Peptococcaceae</taxon>
        <taxon>Candidatus Formimonas</taxon>
    </lineage>
</organism>